<keyword evidence="10" id="KW-0413">Isomerase</keyword>
<evidence type="ECO:0000256" key="3">
    <source>
        <dbReference type="ARBA" id="ARBA00004742"/>
    </source>
</evidence>
<dbReference type="GO" id="GO:0006096">
    <property type="term" value="P:glycolytic process"/>
    <property type="evidence" value="ECO:0000318"/>
    <property type="project" value="GO_Central"/>
</dbReference>
<evidence type="ECO:0000256" key="5">
    <source>
        <dbReference type="ARBA" id="ARBA00011738"/>
    </source>
</evidence>
<dbReference type="InterPro" id="IPR013785">
    <property type="entry name" value="Aldolase_TIM"/>
</dbReference>
<dbReference type="InterPro" id="IPR035990">
    <property type="entry name" value="TIM_sf"/>
</dbReference>
<comment type="similarity">
    <text evidence="4">Belongs to the triosephosphate isomerase family.</text>
</comment>
<evidence type="ECO:0000256" key="2">
    <source>
        <dbReference type="ARBA" id="ARBA00004680"/>
    </source>
</evidence>
<reference evidence="13" key="2">
    <citation type="submission" date="2021-05" db="UniProtKB">
        <authorList>
            <consortium name="EnsemblPlants"/>
        </authorList>
    </citation>
    <scope>IDENTIFICATION</scope>
    <source>
        <strain evidence="13">subsp. malaccensis</strain>
    </source>
</reference>
<evidence type="ECO:0000313" key="13">
    <source>
        <dbReference type="EnsemblPlants" id="Ma06_p35220.1"/>
    </source>
</evidence>
<evidence type="ECO:0000256" key="9">
    <source>
        <dbReference type="ARBA" id="ARBA00023152"/>
    </source>
</evidence>
<dbReference type="GO" id="GO:0005829">
    <property type="term" value="C:cytosol"/>
    <property type="evidence" value="ECO:0000318"/>
    <property type="project" value="GO_Central"/>
</dbReference>
<dbReference type="CDD" id="cd00311">
    <property type="entry name" value="TIM"/>
    <property type="match status" value="1"/>
</dbReference>
<keyword evidence="14" id="KW-1185">Reference proteome</keyword>
<keyword evidence="9" id="KW-0324">Glycolysis</keyword>
<evidence type="ECO:0000256" key="10">
    <source>
        <dbReference type="ARBA" id="ARBA00023235"/>
    </source>
</evidence>
<dbReference type="EC" id="5.3.1.1" evidence="6"/>
<dbReference type="Proteomes" id="UP000012960">
    <property type="component" value="Unplaced"/>
</dbReference>
<comment type="pathway">
    <text evidence="3">Carbohydrate biosynthesis; gluconeogenesis.</text>
</comment>
<sequence length="232" mass="25158">MAWKFFVGGDWNFNGTSEEVKKIVSTLNDRKVASADVVDVVVSPPYVFLRIVKSLLRPDFHVAAQNCWTESRKGWSGYELLLLGESNEFVGDKVAYALSKGIKVIGCVGETLQCESGATMDVIAAQTKTIACFTISGLGNWNWEGCYSCWEVDSELCKWLQINVSVEVAESTRIIYGGSVNGANCKELAAQPDVDGFLAGGASLKPEFVDIINSATVKSSARGLLPRSIEDP</sequence>
<reference evidence="12" key="1">
    <citation type="submission" date="2021-03" db="EMBL/GenBank/DDBJ databases">
        <authorList>
            <consortium name="Genoscope - CEA"/>
            <person name="William W."/>
        </authorList>
    </citation>
    <scope>NUCLEOTIDE SEQUENCE</scope>
    <source>
        <strain evidence="12">Doubled-haploid Pahang</strain>
    </source>
</reference>
<comment type="subunit">
    <text evidence="5">Homodimer.</text>
</comment>
<evidence type="ECO:0000256" key="7">
    <source>
        <dbReference type="ARBA" id="ARBA00022432"/>
    </source>
</evidence>
<evidence type="ECO:0000313" key="14">
    <source>
        <dbReference type="Proteomes" id="UP000012960"/>
    </source>
</evidence>
<proteinExistence type="inferred from homology"/>
<evidence type="ECO:0000256" key="1">
    <source>
        <dbReference type="ARBA" id="ARBA00000474"/>
    </source>
</evidence>
<dbReference type="Gene3D" id="3.20.20.70">
    <property type="entry name" value="Aldolase class I"/>
    <property type="match status" value="3"/>
</dbReference>
<dbReference type="AlphaFoldDB" id="A0A804JNY0"/>
<protein>
    <recommendedName>
        <fullName evidence="11">Triosephosphate isomerase, cytosolic</fullName>
        <ecNumber evidence="6">5.3.1.1</ecNumber>
    </recommendedName>
</protein>
<dbReference type="SUPFAM" id="SSF51351">
    <property type="entry name" value="Triosephosphate isomerase (TIM)"/>
    <property type="match status" value="1"/>
</dbReference>
<evidence type="ECO:0000256" key="8">
    <source>
        <dbReference type="ARBA" id="ARBA00022490"/>
    </source>
</evidence>
<keyword evidence="7" id="KW-0312">Gluconeogenesis</keyword>
<comment type="pathway">
    <text evidence="2">Carbohydrate degradation; glycolysis; D-glyceraldehyde 3-phosphate from glycerone phosphate: step 1/1.</text>
</comment>
<evidence type="ECO:0000256" key="4">
    <source>
        <dbReference type="ARBA" id="ARBA00007422"/>
    </source>
</evidence>
<dbReference type="EMBL" id="HG996471">
    <property type="protein sequence ID" value="CAG1848344.1"/>
    <property type="molecule type" value="Genomic_DNA"/>
</dbReference>
<accession>A0A804JNY0</accession>
<dbReference type="EnsemblPlants" id="Ma06_t35220.1">
    <property type="protein sequence ID" value="Ma06_p35220.1"/>
    <property type="gene ID" value="Ma06_g35220"/>
</dbReference>
<comment type="catalytic activity">
    <reaction evidence="1">
        <text>D-glyceraldehyde 3-phosphate = dihydroxyacetone phosphate</text>
        <dbReference type="Rhea" id="RHEA:18585"/>
        <dbReference type="ChEBI" id="CHEBI:57642"/>
        <dbReference type="ChEBI" id="CHEBI:59776"/>
        <dbReference type="EC" id="5.3.1.1"/>
    </reaction>
</comment>
<organism evidence="13 14">
    <name type="scientific">Musa acuminata subsp. malaccensis</name>
    <name type="common">Wild banana</name>
    <name type="synonym">Musa malaccensis</name>
    <dbReference type="NCBI Taxonomy" id="214687"/>
    <lineage>
        <taxon>Eukaryota</taxon>
        <taxon>Viridiplantae</taxon>
        <taxon>Streptophyta</taxon>
        <taxon>Embryophyta</taxon>
        <taxon>Tracheophyta</taxon>
        <taxon>Spermatophyta</taxon>
        <taxon>Magnoliopsida</taxon>
        <taxon>Liliopsida</taxon>
        <taxon>Zingiberales</taxon>
        <taxon>Musaceae</taxon>
        <taxon>Musa</taxon>
    </lineage>
</organism>
<gene>
    <name evidence="12" type="ORF">GSMUA_181390.1</name>
</gene>
<dbReference type="GO" id="GO:0019563">
    <property type="term" value="P:glycerol catabolic process"/>
    <property type="evidence" value="ECO:0000318"/>
    <property type="project" value="GO_Central"/>
</dbReference>
<dbReference type="Pfam" id="PF00121">
    <property type="entry name" value="TIM"/>
    <property type="match status" value="3"/>
</dbReference>
<name>A0A804JNY0_MUSAM</name>
<dbReference type="Gramene" id="Ma06_t35220.1">
    <property type="protein sequence ID" value="Ma06_p35220.1"/>
    <property type="gene ID" value="Ma06_g35220"/>
</dbReference>
<dbReference type="PROSITE" id="PS51440">
    <property type="entry name" value="TIM_2"/>
    <property type="match status" value="1"/>
</dbReference>
<evidence type="ECO:0000256" key="6">
    <source>
        <dbReference type="ARBA" id="ARBA00011940"/>
    </source>
</evidence>
<dbReference type="OMA" id="THYINIV"/>
<dbReference type="GO" id="GO:0006094">
    <property type="term" value="P:gluconeogenesis"/>
    <property type="evidence" value="ECO:0000318"/>
    <property type="project" value="GO_Central"/>
</dbReference>
<dbReference type="PANTHER" id="PTHR21139:SF34">
    <property type="entry name" value="TRIOSEPHOSPHATE ISOMERASE, CYTOSOLIC"/>
    <property type="match status" value="1"/>
</dbReference>
<dbReference type="PANTHER" id="PTHR21139">
    <property type="entry name" value="TRIOSEPHOSPHATE ISOMERASE"/>
    <property type="match status" value="1"/>
</dbReference>
<keyword evidence="8" id="KW-0963">Cytoplasm</keyword>
<dbReference type="GO" id="GO:0046166">
    <property type="term" value="P:glyceraldehyde-3-phosphate biosynthetic process"/>
    <property type="evidence" value="ECO:0000318"/>
    <property type="project" value="GO_Central"/>
</dbReference>
<dbReference type="GO" id="GO:0004807">
    <property type="term" value="F:triose-phosphate isomerase activity"/>
    <property type="evidence" value="ECO:0000318"/>
    <property type="project" value="GO_Central"/>
</dbReference>
<dbReference type="InParanoid" id="A0A804JNY0"/>
<dbReference type="InterPro" id="IPR000652">
    <property type="entry name" value="Triosephosphate_isomerase"/>
</dbReference>
<evidence type="ECO:0000256" key="11">
    <source>
        <dbReference type="ARBA" id="ARBA00039870"/>
    </source>
</evidence>
<evidence type="ECO:0000313" key="12">
    <source>
        <dbReference type="EMBL" id="CAG1848344.1"/>
    </source>
</evidence>